<comment type="caution">
    <text evidence="1">The sequence shown here is derived from an EMBL/GenBank/DDBJ whole genome shotgun (WGS) entry which is preliminary data.</text>
</comment>
<proteinExistence type="predicted"/>
<dbReference type="EMBL" id="JAVHNS010000006">
    <property type="protein sequence ID" value="KAK6352174.1"/>
    <property type="molecule type" value="Genomic_DNA"/>
</dbReference>
<protein>
    <submittedName>
        <fullName evidence="1">Uncharacterized protein</fullName>
    </submittedName>
</protein>
<sequence length="238" mass="26388">MDSSLCDSTLSLSGYGGMPFLRSQYSERIDIFAAPSVVPLPACTILVHKESLRANPESNELRATEPLNSVSALANKIQRLWATIRSMTVDKLDQAAIDAARHTATSKFNQNLQVIDDAHGPHRFCFNVVNPRLQFRAEDFNALDEILSARDGMGASIILRGGDEDKGIQDEFVKVSICKGADGADTNYIILEEVDLDLDQELSDGKRTPLLASELRSREADKPLNWHRPRLRKLSIPN</sequence>
<dbReference type="AlphaFoldDB" id="A0AAV9UYC0"/>
<gene>
    <name evidence="1" type="ORF">TWF730_009006</name>
</gene>
<organism evidence="1 2">
    <name type="scientific">Orbilia blumenaviensis</name>
    <dbReference type="NCBI Taxonomy" id="1796055"/>
    <lineage>
        <taxon>Eukaryota</taxon>
        <taxon>Fungi</taxon>
        <taxon>Dikarya</taxon>
        <taxon>Ascomycota</taxon>
        <taxon>Pezizomycotina</taxon>
        <taxon>Orbiliomycetes</taxon>
        <taxon>Orbiliales</taxon>
        <taxon>Orbiliaceae</taxon>
        <taxon>Orbilia</taxon>
    </lineage>
</organism>
<reference evidence="1 2" key="1">
    <citation type="submission" date="2019-10" db="EMBL/GenBank/DDBJ databases">
        <authorList>
            <person name="Palmer J.M."/>
        </authorList>
    </citation>
    <scope>NUCLEOTIDE SEQUENCE [LARGE SCALE GENOMIC DNA]</scope>
    <source>
        <strain evidence="1 2">TWF730</strain>
    </source>
</reference>
<evidence type="ECO:0000313" key="2">
    <source>
        <dbReference type="Proteomes" id="UP001373714"/>
    </source>
</evidence>
<name>A0AAV9UYC0_9PEZI</name>
<accession>A0AAV9UYC0</accession>
<evidence type="ECO:0000313" key="1">
    <source>
        <dbReference type="EMBL" id="KAK6352174.1"/>
    </source>
</evidence>
<keyword evidence="2" id="KW-1185">Reference proteome</keyword>
<dbReference type="Proteomes" id="UP001373714">
    <property type="component" value="Unassembled WGS sequence"/>
</dbReference>